<evidence type="ECO:0000313" key="2">
    <source>
        <dbReference type="EMBL" id="CAA9306578.1"/>
    </source>
</evidence>
<dbReference type="InterPro" id="IPR011250">
    <property type="entry name" value="OMP/PagP_B-barrel"/>
</dbReference>
<organism evidence="2">
    <name type="scientific">uncultured Gemmatimonadaceae bacterium</name>
    <dbReference type="NCBI Taxonomy" id="246130"/>
    <lineage>
        <taxon>Bacteria</taxon>
        <taxon>Pseudomonadati</taxon>
        <taxon>Gemmatimonadota</taxon>
        <taxon>Gemmatimonadia</taxon>
        <taxon>Gemmatimonadales</taxon>
        <taxon>Gemmatimonadaceae</taxon>
        <taxon>environmental samples</taxon>
    </lineage>
</organism>
<reference evidence="2" key="1">
    <citation type="submission" date="2020-02" db="EMBL/GenBank/DDBJ databases">
        <authorList>
            <person name="Meier V. D."/>
        </authorList>
    </citation>
    <scope>NUCLEOTIDE SEQUENCE</scope>
    <source>
        <strain evidence="2">AVDCRST_MAG11</strain>
    </source>
</reference>
<feature type="chain" id="PRO_5027089348" description="Outer membrane protein beta-barrel domain-containing protein" evidence="1">
    <location>
        <begin position="24"/>
        <end position="220"/>
    </location>
</feature>
<dbReference type="EMBL" id="CADCTU010000273">
    <property type="protein sequence ID" value="CAA9306578.1"/>
    <property type="molecule type" value="Genomic_DNA"/>
</dbReference>
<evidence type="ECO:0008006" key="3">
    <source>
        <dbReference type="Google" id="ProtNLM"/>
    </source>
</evidence>
<proteinExistence type="predicted"/>
<evidence type="ECO:0000256" key="1">
    <source>
        <dbReference type="SAM" id="SignalP"/>
    </source>
</evidence>
<protein>
    <recommendedName>
        <fullName evidence="3">Outer membrane protein beta-barrel domain-containing protein</fullName>
    </recommendedName>
</protein>
<dbReference type="SUPFAM" id="SSF56925">
    <property type="entry name" value="OMPA-like"/>
    <property type="match status" value="1"/>
</dbReference>
<gene>
    <name evidence="2" type="ORF">AVDCRST_MAG11-1204</name>
</gene>
<name>A0A6J4KHU6_9BACT</name>
<keyword evidence="1" id="KW-0732">Signal</keyword>
<accession>A0A6J4KHU6</accession>
<sequence length="220" mass="22978">MPASRVAAAAALLLAVAPAAAHAQAFEYPAFQLPRVTESREYNFAFADGRGSQSLVFQWREGYGPGSQLSFDAGFADIENGDPAVLVGGQYAQQLTTAGAEIPLDFALTVGANLALFTGEPDGVLIRVPLGVVLGRSFIIDAPTGFAITPFVHPRASLDYVSAADNDNTDLGVVLDLGANFQFTPAFAARLGFTVAGNDDLRGDAFGISLALTPGRTARR</sequence>
<dbReference type="AlphaFoldDB" id="A0A6J4KHU6"/>
<feature type="signal peptide" evidence="1">
    <location>
        <begin position="1"/>
        <end position="23"/>
    </location>
</feature>